<dbReference type="InterPro" id="IPR011042">
    <property type="entry name" value="6-blade_b-propeller_TolB-like"/>
</dbReference>
<dbReference type="RefSeq" id="WP_183298174.1">
    <property type="nucleotide sequence ID" value="NZ_JACHVX010000010.1"/>
</dbReference>
<dbReference type="Gene3D" id="2.120.10.30">
    <property type="entry name" value="TolB, C-terminal domain"/>
    <property type="match status" value="1"/>
</dbReference>
<dbReference type="SUPFAM" id="SSF82171">
    <property type="entry name" value="DPP6 N-terminal domain-like"/>
    <property type="match status" value="1"/>
</dbReference>
<organism evidence="1 2">
    <name type="scientific">Cellulomonas cellasea</name>
    <dbReference type="NCBI Taxonomy" id="43670"/>
    <lineage>
        <taxon>Bacteria</taxon>
        <taxon>Bacillati</taxon>
        <taxon>Actinomycetota</taxon>
        <taxon>Actinomycetes</taxon>
        <taxon>Micrococcales</taxon>
        <taxon>Cellulomonadaceae</taxon>
        <taxon>Cellulomonas</taxon>
    </lineage>
</organism>
<reference evidence="1 2" key="2">
    <citation type="submission" date="2020-08" db="EMBL/GenBank/DDBJ databases">
        <authorList>
            <person name="Partida-Martinez L."/>
            <person name="Huntemann M."/>
            <person name="Clum A."/>
            <person name="Wang J."/>
            <person name="Palaniappan K."/>
            <person name="Ritter S."/>
            <person name="Chen I.-M."/>
            <person name="Stamatis D."/>
            <person name="Reddy T."/>
            <person name="O'Malley R."/>
            <person name="Daum C."/>
            <person name="Shapiro N."/>
            <person name="Ivanova N."/>
            <person name="Kyrpides N."/>
            <person name="Woyke T."/>
        </authorList>
    </citation>
    <scope>NUCLEOTIDE SEQUENCE [LARGE SCALE GENOMIC DNA]</scope>
    <source>
        <strain evidence="1 2">RAS26</strain>
    </source>
</reference>
<evidence type="ECO:0000313" key="1">
    <source>
        <dbReference type="EMBL" id="MBB2925466.1"/>
    </source>
</evidence>
<sequence>MTGAVSGDEVWRAALECAAADPEGEEIRRSQGLWALAVRTEWPEPDVRCGGDVFGPVLTPGGFVAMRCWVRVEADDLPRTRHACDVAWRRWTGVDEDGFEVGLDPEDPTPDPFGYPDVDGGSVVLAFDARDDEDPFPDRALTCLRILVEELRRHGCTPVRLTNLLHLPDDEGVDVEALADALAAAGEPRPVERPTPPARPDWLPAFHEVDRARAGRPDGPVPFVLLADKQALAWDPHRGLLRLPRAEPEADAHHVSFRVDSLSADGARLRYVRVAGSQSEGNAPSTGVLDIRSGAVTFAPAHRTEVFDSPAGDLRLEVEGPPPYPRPEQMFSSYRLVDGSGASRDLPLRDPLDSARSGPAAQFSPSGRLLVTSHGARGGRAYLMCTDVASGQGREYLDWAWLRGNPAWSPDETRLLVQNGNDAIVLDLATGHREHVPVDRLGPDDPGPGRWAPLGWLDDHGLLVTLRHGRRLRLAYQRVDDPVRHHVLDVPVAAPRNTLGLTLATTLLRESPHLIGYHPR</sequence>
<protein>
    <submittedName>
        <fullName evidence="1">Uncharacterized protein</fullName>
    </submittedName>
</protein>
<dbReference type="AlphaFoldDB" id="A0A7W4YED2"/>
<reference evidence="1 2" key="1">
    <citation type="submission" date="2020-08" db="EMBL/GenBank/DDBJ databases">
        <title>The Agave Microbiome: Exploring the role of microbial communities in plant adaptations to desert environments.</title>
        <authorList>
            <person name="Partida-Martinez L.P."/>
        </authorList>
    </citation>
    <scope>NUCLEOTIDE SEQUENCE [LARGE SCALE GENOMIC DNA]</scope>
    <source>
        <strain evidence="1 2">RAS26</strain>
    </source>
</reference>
<comment type="caution">
    <text evidence="1">The sequence shown here is derived from an EMBL/GenBank/DDBJ whole genome shotgun (WGS) entry which is preliminary data.</text>
</comment>
<dbReference type="EMBL" id="JACHVX010000010">
    <property type="protein sequence ID" value="MBB2925466.1"/>
    <property type="molecule type" value="Genomic_DNA"/>
</dbReference>
<name>A0A7W4YED2_9CELL</name>
<accession>A0A7W4YED2</accession>
<evidence type="ECO:0000313" key="2">
    <source>
        <dbReference type="Proteomes" id="UP000518206"/>
    </source>
</evidence>
<proteinExistence type="predicted"/>
<dbReference type="Proteomes" id="UP000518206">
    <property type="component" value="Unassembled WGS sequence"/>
</dbReference>
<gene>
    <name evidence="1" type="ORF">FHR80_004410</name>
</gene>